<keyword evidence="2" id="KW-1185">Reference proteome</keyword>
<organism evidence="1 2">
    <name type="scientific">Mycena albidolilacea</name>
    <dbReference type="NCBI Taxonomy" id="1033008"/>
    <lineage>
        <taxon>Eukaryota</taxon>
        <taxon>Fungi</taxon>
        <taxon>Dikarya</taxon>
        <taxon>Basidiomycota</taxon>
        <taxon>Agaricomycotina</taxon>
        <taxon>Agaricomycetes</taxon>
        <taxon>Agaricomycetidae</taxon>
        <taxon>Agaricales</taxon>
        <taxon>Marasmiineae</taxon>
        <taxon>Mycenaceae</taxon>
        <taxon>Mycena</taxon>
    </lineage>
</organism>
<gene>
    <name evidence="1" type="ORF">DFH08DRAFT_814506</name>
</gene>
<sequence length="206" mass="23316">MVELDFHSWITEFWAEWMSRVWCWTHRAFCVDDRTSVIRPQTGFDSPCPNVPAVFNFLASIQVNRPPWITYVVLDTSGVLFLGMENATGPQTEFDSPGPNIIWTLNFLTSIQYYNKDPKPGFDPPHPNKPGRPAFFLVRAKIHLRWAGFSSLDRIVPNLQGVHPSGAYLRSAGFFCTPELMLNKVVLDVPNNSGVVLDTSGALYPW</sequence>
<name>A0AAD6ZQU4_9AGAR</name>
<dbReference type="EMBL" id="JARIHO010000034">
    <property type="protein sequence ID" value="KAJ7333392.1"/>
    <property type="molecule type" value="Genomic_DNA"/>
</dbReference>
<reference evidence="1" key="1">
    <citation type="submission" date="2023-03" db="EMBL/GenBank/DDBJ databases">
        <title>Massive genome expansion in bonnet fungi (Mycena s.s.) driven by repeated elements and novel gene families across ecological guilds.</title>
        <authorList>
            <consortium name="Lawrence Berkeley National Laboratory"/>
            <person name="Harder C.B."/>
            <person name="Miyauchi S."/>
            <person name="Viragh M."/>
            <person name="Kuo A."/>
            <person name="Thoen E."/>
            <person name="Andreopoulos B."/>
            <person name="Lu D."/>
            <person name="Skrede I."/>
            <person name="Drula E."/>
            <person name="Henrissat B."/>
            <person name="Morin E."/>
            <person name="Kohler A."/>
            <person name="Barry K."/>
            <person name="LaButti K."/>
            <person name="Morin E."/>
            <person name="Salamov A."/>
            <person name="Lipzen A."/>
            <person name="Mereny Z."/>
            <person name="Hegedus B."/>
            <person name="Baldrian P."/>
            <person name="Stursova M."/>
            <person name="Weitz H."/>
            <person name="Taylor A."/>
            <person name="Grigoriev I.V."/>
            <person name="Nagy L.G."/>
            <person name="Martin F."/>
            <person name="Kauserud H."/>
        </authorList>
    </citation>
    <scope>NUCLEOTIDE SEQUENCE</scope>
    <source>
        <strain evidence="1">CBHHK002</strain>
    </source>
</reference>
<protein>
    <submittedName>
        <fullName evidence="1">Uncharacterized protein</fullName>
    </submittedName>
</protein>
<evidence type="ECO:0000313" key="2">
    <source>
        <dbReference type="Proteomes" id="UP001218218"/>
    </source>
</evidence>
<dbReference type="Proteomes" id="UP001218218">
    <property type="component" value="Unassembled WGS sequence"/>
</dbReference>
<proteinExistence type="predicted"/>
<accession>A0AAD6ZQU4</accession>
<evidence type="ECO:0000313" key="1">
    <source>
        <dbReference type="EMBL" id="KAJ7333392.1"/>
    </source>
</evidence>
<dbReference type="AlphaFoldDB" id="A0AAD6ZQU4"/>
<comment type="caution">
    <text evidence="1">The sequence shown here is derived from an EMBL/GenBank/DDBJ whole genome shotgun (WGS) entry which is preliminary data.</text>
</comment>